<feature type="transmembrane region" description="Helical" evidence="5">
    <location>
        <begin position="78"/>
        <end position="97"/>
    </location>
</feature>
<evidence type="ECO:0000256" key="5">
    <source>
        <dbReference type="SAM" id="Phobius"/>
    </source>
</evidence>
<proteinExistence type="predicted"/>
<feature type="transmembrane region" description="Helical" evidence="5">
    <location>
        <begin position="129"/>
        <end position="150"/>
    </location>
</feature>
<evidence type="ECO:0000256" key="2">
    <source>
        <dbReference type="ARBA" id="ARBA00022692"/>
    </source>
</evidence>
<evidence type="ECO:0008006" key="8">
    <source>
        <dbReference type="Google" id="ProtNLM"/>
    </source>
</evidence>
<comment type="caution">
    <text evidence="6">The sequence shown here is derived from an EMBL/GenBank/DDBJ whole genome shotgun (WGS) entry which is preliminary data.</text>
</comment>
<dbReference type="PRINTS" id="PR00259">
    <property type="entry name" value="TMFOUR"/>
</dbReference>
<dbReference type="InterPro" id="IPR008952">
    <property type="entry name" value="Tetraspanin_EC2_sf"/>
</dbReference>
<evidence type="ECO:0000256" key="4">
    <source>
        <dbReference type="ARBA" id="ARBA00023136"/>
    </source>
</evidence>
<comment type="subcellular location">
    <subcellularLocation>
        <location evidence="1">Membrane</location>
        <topology evidence="1">Multi-pass membrane protein</topology>
    </subcellularLocation>
</comment>
<dbReference type="Pfam" id="PF00335">
    <property type="entry name" value="Tetraspanin"/>
    <property type="match status" value="1"/>
</dbReference>
<dbReference type="EMBL" id="VSWD01000002">
    <property type="protein sequence ID" value="KAK3107347.1"/>
    <property type="molecule type" value="Genomic_DNA"/>
</dbReference>
<dbReference type="Proteomes" id="UP001186944">
    <property type="component" value="Unassembled WGS sequence"/>
</dbReference>
<dbReference type="Gene3D" id="1.10.1450.10">
    <property type="entry name" value="Tetraspanin"/>
    <property type="match status" value="1"/>
</dbReference>
<accession>A0AA88YVW7</accession>
<dbReference type="AlphaFoldDB" id="A0AA88YVW7"/>
<keyword evidence="3 5" id="KW-1133">Transmembrane helix</keyword>
<dbReference type="GO" id="GO:0005886">
    <property type="term" value="C:plasma membrane"/>
    <property type="evidence" value="ECO:0007669"/>
    <property type="project" value="TreeGrafter"/>
</dbReference>
<sequence>MQKHKRRAYYETEKRHTTCKHQIQKTTHKPTRPWTTGADCGRPFATQVANGVAILDYVRTILCLLHLPRGNTTVSSAYILYQLLGLGLLIPGVLLAVKVSEITDEIKPVLDTLTVNGVALGTATQNLSIVFIVLGAFVFLIAFIGLLGACKKSPCLLVLYAVIVSLLFISKVTAIILWFAMHNEFESWMRTQLQGKLNDTFKKDTISGDSQVSNAWNYMFITLECCGVNPVPVGSSGDFDGSYWRRSGEAGSQKIPTSCCKSATLDSYTATTRCKDNVEAGLYYEKGCLDVLLTKIFSEEYNTPILAVGILILLIEKRKRDKGHKKPRNIKHKWPHISQRDKLAATVGNRYRLRMAICYASSKWCSIRITCEQPSNISAHQEVMKNAEITTAVLNTAEHTTGLQKQLTSNKEQDAMVLTTIIRKCSNSAPSRRNTHIKWANKQSRIDGIRCYRTNVLEISNALKKQSAEVDPTWLNLPTSTPRPPAVTLIK</sequence>
<evidence type="ECO:0000256" key="3">
    <source>
        <dbReference type="ARBA" id="ARBA00022989"/>
    </source>
</evidence>
<protein>
    <recommendedName>
        <fullName evidence="8">Tetraspanin</fullName>
    </recommendedName>
</protein>
<reference evidence="6" key="1">
    <citation type="submission" date="2019-08" db="EMBL/GenBank/DDBJ databases">
        <title>The improved chromosome-level genome for the pearl oyster Pinctada fucata martensii using PacBio sequencing and Hi-C.</title>
        <authorList>
            <person name="Zheng Z."/>
        </authorList>
    </citation>
    <scope>NUCLEOTIDE SEQUENCE</scope>
    <source>
        <strain evidence="6">ZZ-2019</strain>
        <tissue evidence="6">Adductor muscle</tissue>
    </source>
</reference>
<dbReference type="CDD" id="cd03156">
    <property type="entry name" value="uroplakin_I_like_LEL"/>
    <property type="match status" value="1"/>
</dbReference>
<organism evidence="6 7">
    <name type="scientific">Pinctada imbricata</name>
    <name type="common">Atlantic pearl-oyster</name>
    <name type="synonym">Pinctada martensii</name>
    <dbReference type="NCBI Taxonomy" id="66713"/>
    <lineage>
        <taxon>Eukaryota</taxon>
        <taxon>Metazoa</taxon>
        <taxon>Spiralia</taxon>
        <taxon>Lophotrochozoa</taxon>
        <taxon>Mollusca</taxon>
        <taxon>Bivalvia</taxon>
        <taxon>Autobranchia</taxon>
        <taxon>Pteriomorphia</taxon>
        <taxon>Pterioida</taxon>
        <taxon>Pterioidea</taxon>
        <taxon>Pteriidae</taxon>
        <taxon>Pinctada</taxon>
    </lineage>
</organism>
<name>A0AA88YVW7_PINIB</name>
<evidence type="ECO:0000313" key="7">
    <source>
        <dbReference type="Proteomes" id="UP001186944"/>
    </source>
</evidence>
<evidence type="ECO:0000256" key="1">
    <source>
        <dbReference type="ARBA" id="ARBA00004141"/>
    </source>
</evidence>
<feature type="transmembrane region" description="Helical" evidence="5">
    <location>
        <begin position="157"/>
        <end position="181"/>
    </location>
</feature>
<keyword evidence="2 5" id="KW-0812">Transmembrane</keyword>
<evidence type="ECO:0000313" key="6">
    <source>
        <dbReference type="EMBL" id="KAK3107347.1"/>
    </source>
</evidence>
<dbReference type="SUPFAM" id="SSF48652">
    <property type="entry name" value="Tetraspanin"/>
    <property type="match status" value="1"/>
</dbReference>
<gene>
    <name evidence="6" type="ORF">FSP39_012419</name>
</gene>
<dbReference type="PANTHER" id="PTHR19282:SF551">
    <property type="entry name" value="RE08073P-RELATED"/>
    <property type="match status" value="1"/>
</dbReference>
<dbReference type="PANTHER" id="PTHR19282">
    <property type="entry name" value="TETRASPANIN"/>
    <property type="match status" value="1"/>
</dbReference>
<keyword evidence="7" id="KW-1185">Reference proteome</keyword>
<keyword evidence="4 5" id="KW-0472">Membrane</keyword>
<dbReference type="InterPro" id="IPR018499">
    <property type="entry name" value="Tetraspanin/Peripherin"/>
</dbReference>